<evidence type="ECO:0000313" key="2">
    <source>
        <dbReference type="Proteomes" id="UP000636793"/>
    </source>
</evidence>
<dbReference type="SUPFAM" id="SSF55729">
    <property type="entry name" value="Acyl-CoA N-acyltransferases (Nat)"/>
    <property type="match status" value="1"/>
</dbReference>
<proteinExistence type="predicted"/>
<comment type="caution">
    <text evidence="1">The sequence shown here is derived from an EMBL/GenBank/DDBJ whole genome shotgun (WGS) entry which is preliminary data.</text>
</comment>
<keyword evidence="2" id="KW-1185">Reference proteome</keyword>
<evidence type="ECO:0000313" key="1">
    <source>
        <dbReference type="EMBL" id="GGB44041.1"/>
    </source>
</evidence>
<dbReference type="AlphaFoldDB" id="A0A916X034"/>
<dbReference type="Proteomes" id="UP000636793">
    <property type="component" value="Unassembled WGS sequence"/>
</dbReference>
<dbReference type="InterPro" id="IPR016181">
    <property type="entry name" value="Acyl_CoA_acyltransferase"/>
</dbReference>
<organism evidence="1 2">
    <name type="scientific">Flexivirga endophytica</name>
    <dbReference type="NCBI Taxonomy" id="1849103"/>
    <lineage>
        <taxon>Bacteria</taxon>
        <taxon>Bacillati</taxon>
        <taxon>Actinomycetota</taxon>
        <taxon>Actinomycetes</taxon>
        <taxon>Micrococcales</taxon>
        <taxon>Dermacoccaceae</taxon>
        <taxon>Flexivirga</taxon>
    </lineage>
</organism>
<reference evidence="1" key="1">
    <citation type="journal article" date="2014" name="Int. J. Syst. Evol. Microbiol.">
        <title>Complete genome sequence of Corynebacterium casei LMG S-19264T (=DSM 44701T), isolated from a smear-ripened cheese.</title>
        <authorList>
            <consortium name="US DOE Joint Genome Institute (JGI-PGF)"/>
            <person name="Walter F."/>
            <person name="Albersmeier A."/>
            <person name="Kalinowski J."/>
            <person name="Ruckert C."/>
        </authorList>
    </citation>
    <scope>NUCLEOTIDE SEQUENCE</scope>
    <source>
        <strain evidence="1">CGMCC 1.15085</strain>
    </source>
</reference>
<name>A0A916X034_9MICO</name>
<dbReference type="Gene3D" id="3.40.630.30">
    <property type="match status" value="1"/>
</dbReference>
<protein>
    <submittedName>
        <fullName evidence="1">Uncharacterized protein</fullName>
    </submittedName>
</protein>
<dbReference type="EMBL" id="BMHI01000006">
    <property type="protein sequence ID" value="GGB44041.1"/>
    <property type="molecule type" value="Genomic_DNA"/>
</dbReference>
<accession>A0A916X034</accession>
<sequence>MGRSVDTEERIALVAATWTATQRLHPGNVAWHGSGCDGAPPEHERKGLSRCVCRAVMSGARDIGASTAVVGPRGDNAYPVPRQLYASMGFRTVGRTEALTWA</sequence>
<gene>
    <name evidence="1" type="ORF">GCM10011492_38860</name>
</gene>
<reference evidence="1" key="2">
    <citation type="submission" date="2020-09" db="EMBL/GenBank/DDBJ databases">
        <authorList>
            <person name="Sun Q."/>
            <person name="Zhou Y."/>
        </authorList>
    </citation>
    <scope>NUCLEOTIDE SEQUENCE</scope>
    <source>
        <strain evidence="1">CGMCC 1.15085</strain>
    </source>
</reference>